<dbReference type="Proteomes" id="UP000322181">
    <property type="component" value="Unassembled WGS sequence"/>
</dbReference>
<organism evidence="6 7">
    <name type="scientific">Morganella psychrotolerans</name>
    <dbReference type="NCBI Taxonomy" id="368603"/>
    <lineage>
        <taxon>Bacteria</taxon>
        <taxon>Pseudomonadati</taxon>
        <taxon>Pseudomonadota</taxon>
        <taxon>Gammaproteobacteria</taxon>
        <taxon>Enterobacterales</taxon>
        <taxon>Morganellaceae</taxon>
        <taxon>Morganella</taxon>
    </lineage>
</organism>
<proteinExistence type="inferred from homology"/>
<dbReference type="Pfam" id="PF03466">
    <property type="entry name" value="LysR_substrate"/>
    <property type="match status" value="1"/>
</dbReference>
<keyword evidence="2" id="KW-0805">Transcription regulation</keyword>
<comment type="similarity">
    <text evidence="1">Belongs to the LysR transcriptional regulatory family.</text>
</comment>
<dbReference type="InterPro" id="IPR058163">
    <property type="entry name" value="LysR-type_TF_proteobact-type"/>
</dbReference>
<dbReference type="PRINTS" id="PR00039">
    <property type="entry name" value="HTHLYSR"/>
</dbReference>
<dbReference type="GO" id="GO:0043565">
    <property type="term" value="F:sequence-specific DNA binding"/>
    <property type="evidence" value="ECO:0007669"/>
    <property type="project" value="TreeGrafter"/>
</dbReference>
<dbReference type="Pfam" id="PF00126">
    <property type="entry name" value="HTH_1"/>
    <property type="match status" value="1"/>
</dbReference>
<accession>A0A5M9RDT9</accession>
<dbReference type="InterPro" id="IPR036390">
    <property type="entry name" value="WH_DNA-bd_sf"/>
</dbReference>
<sequence length="289" mass="32599">MKALLAFEAAVRLGSFINAAESLHVTPGAVSQQIKKLEEELGVMLFYREIRKLTVTETGQKYYRLILPALEQIRSAGEKIRYSAHHQLTISMPPGLAAKWFSPRMSDFVRAFPGLDLHLNATAALVSLENDNVDLAVRYCSHSQVQPGWIRLTDAPCRLFCHPDYAARFTLNVPSDLTNVTLLHTTLYPYWDAWLRQHAGIMHGETPLPGGLHFDQILLAIDAAKHQQGVLIANDFLVEDELAQQTLQPLFPDLTWQPGKGFYLLRNRHSADPAMVSEVSDWLHHTFTH</sequence>
<dbReference type="GO" id="GO:0003700">
    <property type="term" value="F:DNA-binding transcription factor activity"/>
    <property type="evidence" value="ECO:0007669"/>
    <property type="project" value="InterPro"/>
</dbReference>
<dbReference type="Gene3D" id="1.10.10.10">
    <property type="entry name" value="Winged helix-like DNA-binding domain superfamily/Winged helix DNA-binding domain"/>
    <property type="match status" value="1"/>
</dbReference>
<evidence type="ECO:0000313" key="7">
    <source>
        <dbReference type="Proteomes" id="UP000322181"/>
    </source>
</evidence>
<gene>
    <name evidence="6" type="ORF">F4V73_01750</name>
</gene>
<dbReference type="InterPro" id="IPR036388">
    <property type="entry name" value="WH-like_DNA-bd_sf"/>
</dbReference>
<dbReference type="SUPFAM" id="SSF53850">
    <property type="entry name" value="Periplasmic binding protein-like II"/>
    <property type="match status" value="1"/>
</dbReference>
<protein>
    <submittedName>
        <fullName evidence="6">LysR family transcriptional regulator</fullName>
    </submittedName>
</protein>
<dbReference type="OrthoDB" id="9785745at2"/>
<dbReference type="PANTHER" id="PTHR30537">
    <property type="entry name" value="HTH-TYPE TRANSCRIPTIONAL REGULATOR"/>
    <property type="match status" value="1"/>
</dbReference>
<feature type="domain" description="HTH lysR-type" evidence="5">
    <location>
        <begin position="1"/>
        <end position="56"/>
    </location>
</feature>
<evidence type="ECO:0000313" key="6">
    <source>
        <dbReference type="EMBL" id="KAA8718058.1"/>
    </source>
</evidence>
<name>A0A5M9RDT9_9GAMM</name>
<evidence type="ECO:0000256" key="4">
    <source>
        <dbReference type="ARBA" id="ARBA00023163"/>
    </source>
</evidence>
<dbReference type="AlphaFoldDB" id="A0A5M9RDT9"/>
<dbReference type="FunFam" id="1.10.10.10:FF:000001">
    <property type="entry name" value="LysR family transcriptional regulator"/>
    <property type="match status" value="1"/>
</dbReference>
<dbReference type="Gene3D" id="3.40.190.10">
    <property type="entry name" value="Periplasmic binding protein-like II"/>
    <property type="match status" value="2"/>
</dbReference>
<comment type="caution">
    <text evidence="6">The sequence shown here is derived from an EMBL/GenBank/DDBJ whole genome shotgun (WGS) entry which is preliminary data.</text>
</comment>
<dbReference type="EMBL" id="VXKB01000001">
    <property type="protein sequence ID" value="KAA8718058.1"/>
    <property type="molecule type" value="Genomic_DNA"/>
</dbReference>
<keyword evidence="3" id="KW-0238">DNA-binding</keyword>
<evidence type="ECO:0000256" key="3">
    <source>
        <dbReference type="ARBA" id="ARBA00023125"/>
    </source>
</evidence>
<dbReference type="InterPro" id="IPR000847">
    <property type="entry name" value="LysR_HTH_N"/>
</dbReference>
<keyword evidence="4" id="KW-0804">Transcription</keyword>
<evidence type="ECO:0000256" key="1">
    <source>
        <dbReference type="ARBA" id="ARBA00009437"/>
    </source>
</evidence>
<dbReference type="PROSITE" id="PS50931">
    <property type="entry name" value="HTH_LYSR"/>
    <property type="match status" value="1"/>
</dbReference>
<reference evidence="6 7" key="1">
    <citation type="submission" date="2019-09" db="EMBL/GenBank/DDBJ databases">
        <title>Draft genome sequence of various Type strains from the CCUG.</title>
        <authorList>
            <person name="Pineiro-Iglesias B."/>
            <person name="Tunovic T."/>
            <person name="Unosson C."/>
            <person name="Inganas E."/>
            <person name="Ohlen M."/>
            <person name="Cardew S."/>
            <person name="Jensie-Markopoulos S."/>
            <person name="Salva-Serra F."/>
            <person name="Jaen-Luchoro D."/>
            <person name="Karlsson R."/>
            <person name="Svensson-Stadler L."/>
            <person name="Chun J."/>
            <person name="Moore E."/>
        </authorList>
    </citation>
    <scope>NUCLEOTIDE SEQUENCE [LARGE SCALE GENOMIC DNA]</scope>
    <source>
        <strain evidence="6 7">CCUG 53682T</strain>
    </source>
</reference>
<evidence type="ECO:0000259" key="5">
    <source>
        <dbReference type="PROSITE" id="PS50931"/>
    </source>
</evidence>
<dbReference type="PANTHER" id="PTHR30537:SF74">
    <property type="entry name" value="HTH-TYPE TRANSCRIPTIONAL REGULATOR TRPI"/>
    <property type="match status" value="1"/>
</dbReference>
<dbReference type="CDD" id="cd08432">
    <property type="entry name" value="PBP2_GcdR_TrpI_HvrB_AmpR_like"/>
    <property type="match status" value="1"/>
</dbReference>
<dbReference type="InterPro" id="IPR005119">
    <property type="entry name" value="LysR_subst-bd"/>
</dbReference>
<dbReference type="GO" id="GO:0006351">
    <property type="term" value="P:DNA-templated transcription"/>
    <property type="evidence" value="ECO:0007669"/>
    <property type="project" value="TreeGrafter"/>
</dbReference>
<evidence type="ECO:0000256" key="2">
    <source>
        <dbReference type="ARBA" id="ARBA00023015"/>
    </source>
</evidence>
<dbReference type="SUPFAM" id="SSF46785">
    <property type="entry name" value="Winged helix' DNA-binding domain"/>
    <property type="match status" value="1"/>
</dbReference>